<evidence type="ECO:0000313" key="2">
    <source>
        <dbReference type="EMBL" id="QOV23336.1"/>
    </source>
</evidence>
<dbReference type="Pfam" id="PF05050">
    <property type="entry name" value="Methyltransf_21"/>
    <property type="match status" value="1"/>
</dbReference>
<evidence type="ECO:0000259" key="1">
    <source>
        <dbReference type="Pfam" id="PF05050"/>
    </source>
</evidence>
<dbReference type="GO" id="GO:0008168">
    <property type="term" value="F:methyltransferase activity"/>
    <property type="evidence" value="ECO:0007669"/>
    <property type="project" value="UniProtKB-KW"/>
</dbReference>
<protein>
    <submittedName>
        <fullName evidence="2">FkbM family methyltransferase</fullName>
    </submittedName>
</protein>
<dbReference type="PANTHER" id="PTHR34203">
    <property type="entry name" value="METHYLTRANSFERASE, FKBM FAMILY PROTEIN"/>
    <property type="match status" value="1"/>
</dbReference>
<keyword evidence="3" id="KW-1185">Reference proteome</keyword>
<dbReference type="AlphaFoldDB" id="A0A7S6REE6"/>
<dbReference type="Proteomes" id="UP000593846">
    <property type="component" value="Chromosome"/>
</dbReference>
<keyword evidence="2" id="KW-0489">Methyltransferase</keyword>
<accession>A0A7S6REE6</accession>
<proteinExistence type="predicted"/>
<dbReference type="GO" id="GO:0032259">
    <property type="term" value="P:methylation"/>
    <property type="evidence" value="ECO:0007669"/>
    <property type="project" value="UniProtKB-KW"/>
</dbReference>
<dbReference type="InterPro" id="IPR029063">
    <property type="entry name" value="SAM-dependent_MTases_sf"/>
</dbReference>
<dbReference type="InterPro" id="IPR006342">
    <property type="entry name" value="FkbM_mtfrase"/>
</dbReference>
<dbReference type="KEGG" id="aee:IM676_03155"/>
<dbReference type="PANTHER" id="PTHR34203:SF15">
    <property type="entry name" value="SLL1173 PROTEIN"/>
    <property type="match status" value="1"/>
</dbReference>
<dbReference type="SUPFAM" id="SSF53335">
    <property type="entry name" value="S-adenosyl-L-methionine-dependent methyltransferases"/>
    <property type="match status" value="1"/>
</dbReference>
<dbReference type="Gene3D" id="3.40.50.150">
    <property type="entry name" value="Vaccinia Virus protein VP39"/>
    <property type="match status" value="1"/>
</dbReference>
<keyword evidence="2" id="KW-0808">Transferase</keyword>
<name>A0A7S6REE6_9CYAN</name>
<dbReference type="InterPro" id="IPR052514">
    <property type="entry name" value="SAM-dependent_MTase"/>
</dbReference>
<gene>
    <name evidence="2" type="ORF">IM676_03155</name>
</gene>
<feature type="domain" description="Methyltransferase FkbM" evidence="1">
    <location>
        <begin position="92"/>
        <end position="231"/>
    </location>
</feature>
<dbReference type="EMBL" id="CP063311">
    <property type="protein sequence ID" value="QOV23336.1"/>
    <property type="molecule type" value="Genomic_DNA"/>
</dbReference>
<sequence>MKIFNNNLLYLDVKFYGLIQAIQNLGLLQTIHFLFQRFIIGRFYPGVLKSKFSRYPLYYRWNNCDLHVFRQIFINREYSPLDKLTNVGLVIDCGANIGYSSAYFLTIFPQCEVIAVEPDKENFALMQKNLAFYGNRVRMLNSGVWSHCTDLIISDTEYRGGLPWSRQVKEVKDKEGSIQGIDISSLLNQSGFDRISVLKIDIEGAEGVIFSDNYEQWLDKVDVIAIEIHDDSIFGNCTQIVHTAISNSGIGFSKINSGELLICIKK</sequence>
<evidence type="ECO:0000313" key="3">
    <source>
        <dbReference type="Proteomes" id="UP000593846"/>
    </source>
</evidence>
<reference evidence="3" key="1">
    <citation type="submission" date="2020-10" db="EMBL/GenBank/DDBJ databases">
        <title>Genome-based taxonomic classification of the species Anabaenopsis elenkinii.</title>
        <authorList>
            <person name="Delbaje E."/>
            <person name="Andreote A.P.D."/>
            <person name="Pellegrinetti T.A."/>
            <person name="Cruz R.B."/>
            <person name="Branco L.H.Z."/>
            <person name="Fiore M.F."/>
        </authorList>
    </citation>
    <scope>NUCLEOTIDE SEQUENCE [LARGE SCALE GENOMIC DNA]</scope>
    <source>
        <strain evidence="3">CCIBt3563</strain>
    </source>
</reference>
<dbReference type="RefSeq" id="WP_200988885.1">
    <property type="nucleotide sequence ID" value="NZ_CP063311.1"/>
</dbReference>
<dbReference type="NCBIfam" id="TIGR01444">
    <property type="entry name" value="fkbM_fam"/>
    <property type="match status" value="1"/>
</dbReference>
<organism evidence="2 3">
    <name type="scientific">Anabaenopsis elenkinii CCIBt3563</name>
    <dbReference type="NCBI Taxonomy" id="2779889"/>
    <lineage>
        <taxon>Bacteria</taxon>
        <taxon>Bacillati</taxon>
        <taxon>Cyanobacteriota</taxon>
        <taxon>Cyanophyceae</taxon>
        <taxon>Nostocales</taxon>
        <taxon>Nodulariaceae</taxon>
        <taxon>Anabaenopsis</taxon>
    </lineage>
</organism>